<organism evidence="3 4">
    <name type="scientific">Luteibacter pinisoli</name>
    <dbReference type="NCBI Taxonomy" id="2589080"/>
    <lineage>
        <taxon>Bacteria</taxon>
        <taxon>Pseudomonadati</taxon>
        <taxon>Pseudomonadota</taxon>
        <taxon>Gammaproteobacteria</taxon>
        <taxon>Lysobacterales</taxon>
        <taxon>Rhodanobacteraceae</taxon>
        <taxon>Luteibacter</taxon>
    </lineage>
</organism>
<evidence type="ECO:0000313" key="3">
    <source>
        <dbReference type="EMBL" id="QDE39259.1"/>
    </source>
</evidence>
<dbReference type="EMBL" id="CP041046">
    <property type="protein sequence ID" value="QDE39259.1"/>
    <property type="molecule type" value="Genomic_DNA"/>
</dbReference>
<dbReference type="RefSeq" id="WP_139981604.1">
    <property type="nucleotide sequence ID" value="NZ_CP041046.1"/>
</dbReference>
<dbReference type="InterPro" id="IPR006143">
    <property type="entry name" value="RND_pump_MFP"/>
</dbReference>
<evidence type="ECO:0000256" key="2">
    <source>
        <dbReference type="SAM" id="SignalP"/>
    </source>
</evidence>
<reference evidence="3 4" key="1">
    <citation type="submission" date="2019-06" db="EMBL/GenBank/DDBJ databases">
        <title>A complete genome sequence for Luteibacter pinisoli MAH-14.</title>
        <authorList>
            <person name="Baltrus D.A."/>
        </authorList>
    </citation>
    <scope>NUCLEOTIDE SEQUENCE [LARGE SCALE GENOMIC DNA]</scope>
    <source>
        <strain evidence="3 4">MAH-14</strain>
    </source>
</reference>
<evidence type="ECO:0000256" key="1">
    <source>
        <dbReference type="ARBA" id="ARBA00009477"/>
    </source>
</evidence>
<sequence>MHRLVVFTFSLASILLAACQASPGDESSHEVASAAVRVTKPKQGVLPRTVVAWGEASTGPAYQRAVAFGADGALASLTVGLGEHVHAGQVIGTFALSPTATAARNQATTALAVATQALARSQRLHQDALATNDDVAQAEKAVADARANLATFPATTHGGSVPLRAPADGTVTSIAASVGQGVPANGTLLTITPSSGLVFAGGLEPRDAMSVRNAMPVALLPVGGGEAMHGTVTGIGDAIDAQTRLVPVRIQPDHAVLAGSAWRAEITVGQAAGWLMPADAVVDDTQGRAVYQVHDGKAARVAVHVLLERGDQVVLDGVIDPTAPIVTVGAPQLTAGMAVVTAEGGR</sequence>
<dbReference type="Gene3D" id="2.40.30.170">
    <property type="match status" value="1"/>
</dbReference>
<dbReference type="SUPFAM" id="SSF111369">
    <property type="entry name" value="HlyD-like secretion proteins"/>
    <property type="match status" value="1"/>
</dbReference>
<keyword evidence="4" id="KW-1185">Reference proteome</keyword>
<dbReference type="GO" id="GO:0015562">
    <property type="term" value="F:efflux transmembrane transporter activity"/>
    <property type="evidence" value="ECO:0007669"/>
    <property type="project" value="TreeGrafter"/>
</dbReference>
<dbReference type="KEGG" id="lpy:FIV34_08630"/>
<dbReference type="PROSITE" id="PS51257">
    <property type="entry name" value="PROKAR_LIPOPROTEIN"/>
    <property type="match status" value="1"/>
</dbReference>
<dbReference type="AlphaFoldDB" id="A0A4Y5Z3Z1"/>
<evidence type="ECO:0000313" key="4">
    <source>
        <dbReference type="Proteomes" id="UP000316093"/>
    </source>
</evidence>
<gene>
    <name evidence="3" type="ORF">FIV34_08630</name>
</gene>
<dbReference type="NCBIfam" id="TIGR01730">
    <property type="entry name" value="RND_mfp"/>
    <property type="match status" value="1"/>
</dbReference>
<dbReference type="Gene3D" id="1.10.287.470">
    <property type="entry name" value="Helix hairpin bin"/>
    <property type="match status" value="1"/>
</dbReference>
<dbReference type="Gene3D" id="2.40.50.100">
    <property type="match status" value="1"/>
</dbReference>
<dbReference type="Proteomes" id="UP000316093">
    <property type="component" value="Chromosome"/>
</dbReference>
<comment type="similarity">
    <text evidence="1">Belongs to the membrane fusion protein (MFP) (TC 8.A.1) family.</text>
</comment>
<feature type="chain" id="PRO_5021192454" evidence="2">
    <location>
        <begin position="18"/>
        <end position="346"/>
    </location>
</feature>
<dbReference type="PANTHER" id="PTHR30469">
    <property type="entry name" value="MULTIDRUG RESISTANCE PROTEIN MDTA"/>
    <property type="match status" value="1"/>
</dbReference>
<dbReference type="OrthoDB" id="7376177at2"/>
<name>A0A4Y5Z3Z1_9GAMM</name>
<accession>A0A4Y5Z3Z1</accession>
<keyword evidence="2" id="KW-0732">Signal</keyword>
<dbReference type="Gene3D" id="2.40.420.20">
    <property type="match status" value="1"/>
</dbReference>
<proteinExistence type="inferred from homology"/>
<feature type="signal peptide" evidence="2">
    <location>
        <begin position="1"/>
        <end position="17"/>
    </location>
</feature>
<protein>
    <submittedName>
        <fullName evidence="3">Efflux RND transporter periplasmic adaptor subunit</fullName>
    </submittedName>
</protein>
<dbReference type="GO" id="GO:1990281">
    <property type="term" value="C:efflux pump complex"/>
    <property type="evidence" value="ECO:0007669"/>
    <property type="project" value="TreeGrafter"/>
</dbReference>